<dbReference type="InterPro" id="IPR027417">
    <property type="entry name" value="P-loop_NTPase"/>
</dbReference>
<dbReference type="SUPFAM" id="SSF52540">
    <property type="entry name" value="P-loop containing nucleoside triphosphate hydrolases"/>
    <property type="match status" value="1"/>
</dbReference>
<organism evidence="16 17">
    <name type="scientific">Shewanella sairae</name>
    <dbReference type="NCBI Taxonomy" id="190310"/>
    <lineage>
        <taxon>Bacteria</taxon>
        <taxon>Pseudomonadati</taxon>
        <taxon>Pseudomonadota</taxon>
        <taxon>Gammaproteobacteria</taxon>
        <taxon>Alteromonadales</taxon>
        <taxon>Shewanellaceae</taxon>
        <taxon>Shewanella</taxon>
    </lineage>
</organism>
<keyword evidence="7" id="KW-0963">Cytoplasm</keyword>
<dbReference type="NCBIfam" id="NF008144">
    <property type="entry name" value="PRK10895.1"/>
    <property type="match status" value="1"/>
</dbReference>
<dbReference type="Gene3D" id="3.40.50.300">
    <property type="entry name" value="P-loop containing nucleotide triphosphate hydrolases"/>
    <property type="match status" value="1"/>
</dbReference>
<evidence type="ECO:0000256" key="2">
    <source>
        <dbReference type="ARBA" id="ARBA00004515"/>
    </source>
</evidence>
<accession>A0ABQ4P0Z6</accession>
<dbReference type="InterPro" id="IPR051120">
    <property type="entry name" value="ABC_AA/LPS_Transport"/>
</dbReference>
<evidence type="ECO:0000256" key="6">
    <source>
        <dbReference type="ARBA" id="ARBA00022475"/>
    </source>
</evidence>
<evidence type="ECO:0000259" key="15">
    <source>
        <dbReference type="PROSITE" id="PS50893"/>
    </source>
</evidence>
<evidence type="ECO:0000256" key="11">
    <source>
        <dbReference type="ARBA" id="ARBA00022967"/>
    </source>
</evidence>
<dbReference type="InterPro" id="IPR003593">
    <property type="entry name" value="AAA+_ATPase"/>
</dbReference>
<evidence type="ECO:0000256" key="12">
    <source>
        <dbReference type="ARBA" id="ARBA00023136"/>
    </source>
</evidence>
<dbReference type="InterPro" id="IPR003439">
    <property type="entry name" value="ABC_transporter-like_ATP-bd"/>
</dbReference>
<feature type="domain" description="ABC transporter" evidence="15">
    <location>
        <begin position="6"/>
        <end position="239"/>
    </location>
</feature>
<evidence type="ECO:0000256" key="1">
    <source>
        <dbReference type="ARBA" id="ARBA00004496"/>
    </source>
</evidence>
<dbReference type="InterPro" id="IPR017871">
    <property type="entry name" value="ABC_transporter-like_CS"/>
</dbReference>
<dbReference type="EMBL" id="BPEY01000005">
    <property type="protein sequence ID" value="GIU41191.1"/>
    <property type="molecule type" value="Genomic_DNA"/>
</dbReference>
<keyword evidence="8" id="KW-0997">Cell inner membrane</keyword>
<keyword evidence="11" id="KW-1278">Translocase</keyword>
<dbReference type="CDD" id="cd03218">
    <property type="entry name" value="ABC_YhbG"/>
    <property type="match status" value="1"/>
</dbReference>
<evidence type="ECO:0000313" key="17">
    <source>
        <dbReference type="Proteomes" id="UP000887104"/>
    </source>
</evidence>
<comment type="subcellular location">
    <subcellularLocation>
        <location evidence="2">Cell inner membrane</location>
        <topology evidence="2">Peripheral membrane protein</topology>
        <orientation evidence="2">Cytoplasmic side</orientation>
    </subcellularLocation>
    <subcellularLocation>
        <location evidence="1">Cytoplasm</location>
    </subcellularLocation>
</comment>
<dbReference type="PANTHER" id="PTHR45772:SF10">
    <property type="entry name" value="LIPOPOLYSACCHARIDE EXPORT SYSTEM ATP-BINDING PROTEIN LPTB"/>
    <property type="match status" value="1"/>
</dbReference>
<keyword evidence="6" id="KW-1003">Cell membrane</keyword>
<evidence type="ECO:0000256" key="5">
    <source>
        <dbReference type="ARBA" id="ARBA00022448"/>
    </source>
</evidence>
<keyword evidence="12" id="KW-0472">Membrane</keyword>
<evidence type="ECO:0000256" key="4">
    <source>
        <dbReference type="ARBA" id="ARBA00017803"/>
    </source>
</evidence>
<comment type="function">
    <text evidence="13">Part of the ABC transporter complex LptBFG involved in the translocation of lipopolysaccharide (LPS) from the inner membrane to the outer membrane. Probably responsible for energy coupling to the transport system.</text>
</comment>
<dbReference type="PROSITE" id="PS00211">
    <property type="entry name" value="ABC_TRANSPORTER_1"/>
    <property type="match status" value="1"/>
</dbReference>
<comment type="subunit">
    <text evidence="14">Component of the lipopolysaccharide transport and assembly complex. The LptBFG transporter is composed of two ATP-binding proteins (LptB) and two transmembrane proteins (LptF and LptG).</text>
</comment>
<protein>
    <recommendedName>
        <fullName evidence="4">Lipopolysaccharide export system ATP-binding protein LptB</fullName>
    </recommendedName>
</protein>
<keyword evidence="17" id="KW-1185">Reference proteome</keyword>
<dbReference type="Pfam" id="PF00005">
    <property type="entry name" value="ABC_tran"/>
    <property type="match status" value="1"/>
</dbReference>
<evidence type="ECO:0000256" key="13">
    <source>
        <dbReference type="ARBA" id="ARBA00024818"/>
    </source>
</evidence>
<evidence type="ECO:0000256" key="8">
    <source>
        <dbReference type="ARBA" id="ARBA00022519"/>
    </source>
</evidence>
<evidence type="ECO:0000256" key="14">
    <source>
        <dbReference type="ARBA" id="ARBA00026081"/>
    </source>
</evidence>
<dbReference type="GO" id="GO:0005524">
    <property type="term" value="F:ATP binding"/>
    <property type="evidence" value="ECO:0007669"/>
    <property type="project" value="UniProtKB-KW"/>
</dbReference>
<keyword evidence="10 16" id="KW-0067">ATP-binding</keyword>
<evidence type="ECO:0000256" key="9">
    <source>
        <dbReference type="ARBA" id="ARBA00022741"/>
    </source>
</evidence>
<proteinExistence type="inferred from homology"/>
<evidence type="ECO:0000256" key="3">
    <source>
        <dbReference type="ARBA" id="ARBA00010865"/>
    </source>
</evidence>
<dbReference type="InterPro" id="IPR030921">
    <property type="entry name" value="LPS_export_LptB"/>
</dbReference>
<evidence type="ECO:0000256" key="10">
    <source>
        <dbReference type="ARBA" id="ARBA00022840"/>
    </source>
</evidence>
<dbReference type="Proteomes" id="UP000887104">
    <property type="component" value="Unassembled WGS sequence"/>
</dbReference>
<dbReference type="SMART" id="SM00382">
    <property type="entry name" value="AAA"/>
    <property type="match status" value="1"/>
</dbReference>
<comment type="similarity">
    <text evidence="3">Belongs to the ABC transporter superfamily. Outer membrane lipopolysaccharide export (TC 1.B.42) family.</text>
</comment>
<name>A0ABQ4P0Z6_9GAMM</name>
<dbReference type="RefSeq" id="WP_220778978.1">
    <property type="nucleotide sequence ID" value="NZ_BPEY01000005.1"/>
</dbReference>
<evidence type="ECO:0000313" key="16">
    <source>
        <dbReference type="EMBL" id="GIU41191.1"/>
    </source>
</evidence>
<reference evidence="16" key="1">
    <citation type="submission" date="2021-05" db="EMBL/GenBank/DDBJ databases">
        <title>Molecular characterization for Shewanella algae harboring chromosomal blaOXA-55-like strains isolated from clinical and environment sample.</title>
        <authorList>
            <person name="Ohama Y."/>
            <person name="Aoki K."/>
            <person name="Harada S."/>
            <person name="Moriya K."/>
            <person name="Ishii Y."/>
            <person name="Tateda K."/>
        </authorList>
    </citation>
    <scope>NUCLEOTIDE SEQUENCE</scope>
    <source>
        <strain evidence="16">JCM 11563</strain>
    </source>
</reference>
<gene>
    <name evidence="16" type="primary">lptB</name>
    <name evidence="16" type="ORF">TUM4438_04510</name>
</gene>
<evidence type="ECO:0000256" key="7">
    <source>
        <dbReference type="ARBA" id="ARBA00022490"/>
    </source>
</evidence>
<dbReference type="PROSITE" id="PS50893">
    <property type="entry name" value="ABC_TRANSPORTER_2"/>
    <property type="match status" value="1"/>
</dbReference>
<sequence length="243" mass="27039">MSQITLKATNLAKSYKSRAVVQDVSLTVKTGQIVGLLGPNGAGKTTTFYMVVGLVQSDKGKIFIDEDDLTLDPMHLRARKGIGYLPQEASIFRKLSVRDNIMAVLQTRSDINDQQREEQLEHLLEEFHITHIRDSQGMALSGGERRRVEIARALAANPKFILLDEPFAGVDPISVIDIKKIIEQLKSRGLGVLITDHNVRETLDVCEHAYIVSHGNLIAEGTPAEILDNQQVRAVYLGEQFRL</sequence>
<dbReference type="NCBIfam" id="TIGR04406">
    <property type="entry name" value="LPS_export_lptB"/>
    <property type="match status" value="1"/>
</dbReference>
<dbReference type="InterPro" id="IPR032823">
    <property type="entry name" value="BCA_ABC_TP_C"/>
</dbReference>
<comment type="caution">
    <text evidence="16">The sequence shown here is derived from an EMBL/GenBank/DDBJ whole genome shotgun (WGS) entry which is preliminary data.</text>
</comment>
<keyword evidence="5" id="KW-0813">Transport</keyword>
<dbReference type="Pfam" id="PF12399">
    <property type="entry name" value="BCA_ABC_TP_C"/>
    <property type="match status" value="1"/>
</dbReference>
<keyword evidence="9" id="KW-0547">Nucleotide-binding</keyword>
<dbReference type="PANTHER" id="PTHR45772">
    <property type="entry name" value="CONSERVED COMPONENT OF ABC TRANSPORTER FOR NATURAL AMINO ACIDS-RELATED"/>
    <property type="match status" value="1"/>
</dbReference>